<evidence type="ECO:0000256" key="3">
    <source>
        <dbReference type="ARBA" id="ARBA00023157"/>
    </source>
</evidence>
<dbReference type="SUPFAM" id="SSF52833">
    <property type="entry name" value="Thioredoxin-like"/>
    <property type="match status" value="1"/>
</dbReference>
<gene>
    <name evidence="7" type="ORF">DCC35_16100</name>
</gene>
<dbReference type="GO" id="GO:0017004">
    <property type="term" value="P:cytochrome complex assembly"/>
    <property type="evidence" value="ECO:0007669"/>
    <property type="project" value="UniProtKB-KW"/>
</dbReference>
<keyword evidence="2" id="KW-0201">Cytochrome c-type biogenesis</keyword>
<organism evidence="7 8">
    <name type="scientific">Mangrovivirga cuniculi</name>
    <dbReference type="NCBI Taxonomy" id="2715131"/>
    <lineage>
        <taxon>Bacteria</taxon>
        <taxon>Pseudomonadati</taxon>
        <taxon>Bacteroidota</taxon>
        <taxon>Cytophagia</taxon>
        <taxon>Cytophagales</taxon>
        <taxon>Mangrovivirgaceae</taxon>
        <taxon>Mangrovivirga</taxon>
    </lineage>
</organism>
<dbReference type="PANTHER" id="PTHR42852:SF6">
    <property type="entry name" value="THIOL:DISULFIDE INTERCHANGE PROTEIN DSBE"/>
    <property type="match status" value="1"/>
</dbReference>
<evidence type="ECO:0000313" key="7">
    <source>
        <dbReference type="EMBL" id="QCK16154.1"/>
    </source>
</evidence>
<evidence type="ECO:0000259" key="6">
    <source>
        <dbReference type="PROSITE" id="PS51352"/>
    </source>
</evidence>
<name>A0A4D7K5S0_9BACT</name>
<dbReference type="RefSeq" id="WP_137091749.1">
    <property type="nucleotide sequence ID" value="NZ_CP028923.1"/>
</dbReference>
<feature type="transmembrane region" description="Helical" evidence="5">
    <location>
        <begin position="113"/>
        <end position="133"/>
    </location>
</feature>
<dbReference type="InterPro" id="IPR012336">
    <property type="entry name" value="Thioredoxin-like_fold"/>
</dbReference>
<evidence type="ECO:0000256" key="4">
    <source>
        <dbReference type="ARBA" id="ARBA00023284"/>
    </source>
</evidence>
<keyword evidence="3" id="KW-1015">Disulfide bond</keyword>
<evidence type="ECO:0000256" key="5">
    <source>
        <dbReference type="SAM" id="Phobius"/>
    </source>
</evidence>
<evidence type="ECO:0000256" key="2">
    <source>
        <dbReference type="ARBA" id="ARBA00022748"/>
    </source>
</evidence>
<dbReference type="CDD" id="cd02966">
    <property type="entry name" value="TlpA_like_family"/>
    <property type="match status" value="1"/>
</dbReference>
<keyword evidence="5" id="KW-0812">Transmembrane</keyword>
<keyword evidence="5" id="KW-1133">Transmembrane helix</keyword>
<protein>
    <recommendedName>
        <fullName evidence="6">Thioredoxin domain-containing protein</fullName>
    </recommendedName>
</protein>
<evidence type="ECO:0000256" key="1">
    <source>
        <dbReference type="ARBA" id="ARBA00004196"/>
    </source>
</evidence>
<keyword evidence="4" id="KW-0676">Redox-active center</keyword>
<dbReference type="InterPro" id="IPR050553">
    <property type="entry name" value="Thioredoxin_ResA/DsbE_sf"/>
</dbReference>
<dbReference type="PANTHER" id="PTHR42852">
    <property type="entry name" value="THIOL:DISULFIDE INTERCHANGE PROTEIN DSBE"/>
    <property type="match status" value="1"/>
</dbReference>
<feature type="transmembrane region" description="Helical" evidence="5">
    <location>
        <begin position="40"/>
        <end position="58"/>
    </location>
</feature>
<accession>A0A4D7K5S0</accession>
<dbReference type="InterPro" id="IPR017937">
    <property type="entry name" value="Thioredoxin_CS"/>
</dbReference>
<feature type="domain" description="Thioredoxin" evidence="6">
    <location>
        <begin position="156"/>
        <end position="292"/>
    </location>
</feature>
<dbReference type="AlphaFoldDB" id="A0A4D7K5S0"/>
<dbReference type="OrthoDB" id="6399635at2"/>
<dbReference type="Pfam" id="PF13905">
    <property type="entry name" value="Thioredoxin_8"/>
    <property type="match status" value="1"/>
</dbReference>
<dbReference type="EMBL" id="CP028923">
    <property type="protein sequence ID" value="QCK16154.1"/>
    <property type="molecule type" value="Genomic_DNA"/>
</dbReference>
<dbReference type="KEGG" id="fpf:DCC35_16100"/>
<dbReference type="Proteomes" id="UP000298616">
    <property type="component" value="Chromosome"/>
</dbReference>
<reference evidence="7 8" key="1">
    <citation type="submission" date="2018-04" db="EMBL/GenBank/DDBJ databases">
        <title>Complete genome uncultured novel isolate.</title>
        <authorList>
            <person name="Merlino G."/>
        </authorList>
    </citation>
    <scope>NUCLEOTIDE SEQUENCE [LARGE SCALE GENOMIC DNA]</scope>
    <source>
        <strain evidence="8">R1DC9</strain>
    </source>
</reference>
<dbReference type="InterPro" id="IPR013766">
    <property type="entry name" value="Thioredoxin_domain"/>
</dbReference>
<evidence type="ECO:0000313" key="8">
    <source>
        <dbReference type="Proteomes" id="UP000298616"/>
    </source>
</evidence>
<sequence>MKKTAITLFLGIIASSIIMGLMFYFFLFLNPLNIHEVNSLKWIPVLIAVTGIFISGKINKETPVKYLPFLLIPFIIFKLFNFAYFPFILILIAVGAITLFLTRNHKKPGYKTIGWVGVTGVFVFFLISQPLILEKEDFGYDKNGEIINASIIWSISEERVDLPDHVLFDKNDDAFNIGKIVGQKYLITFWATWCAPCLKEKPELDKLKKEFANKSSLKFIDVSFDNDRNKWENFLNNKQPLGKQLISENQQSTSREFNFNGIPMHILVSEDGTYKKYRSLEAVKNVIKRDSK</sequence>
<comment type="subcellular location">
    <subcellularLocation>
        <location evidence="1">Cell envelope</location>
    </subcellularLocation>
</comment>
<keyword evidence="8" id="KW-1185">Reference proteome</keyword>
<proteinExistence type="predicted"/>
<feature type="transmembrane region" description="Helical" evidence="5">
    <location>
        <begin position="70"/>
        <end position="101"/>
    </location>
</feature>
<dbReference type="PROSITE" id="PS51352">
    <property type="entry name" value="THIOREDOXIN_2"/>
    <property type="match status" value="1"/>
</dbReference>
<dbReference type="InterPro" id="IPR036249">
    <property type="entry name" value="Thioredoxin-like_sf"/>
</dbReference>
<dbReference type="Gene3D" id="3.40.30.10">
    <property type="entry name" value="Glutaredoxin"/>
    <property type="match status" value="1"/>
</dbReference>
<dbReference type="GO" id="GO:0030313">
    <property type="term" value="C:cell envelope"/>
    <property type="evidence" value="ECO:0007669"/>
    <property type="project" value="UniProtKB-SubCell"/>
</dbReference>
<dbReference type="PROSITE" id="PS00194">
    <property type="entry name" value="THIOREDOXIN_1"/>
    <property type="match status" value="1"/>
</dbReference>
<keyword evidence="5" id="KW-0472">Membrane</keyword>
<feature type="transmembrane region" description="Helical" evidence="5">
    <location>
        <begin position="6"/>
        <end position="28"/>
    </location>
</feature>